<dbReference type="RefSeq" id="WP_304996400.1">
    <property type="nucleotide sequence ID" value="NZ_CP101717.1"/>
</dbReference>
<keyword evidence="7" id="KW-0812">Transmembrane</keyword>
<keyword evidence="5" id="KW-1003">Cell membrane</keyword>
<dbReference type="GO" id="GO:0015628">
    <property type="term" value="P:protein secretion by the type II secretion system"/>
    <property type="evidence" value="ECO:0007669"/>
    <property type="project" value="InterPro"/>
</dbReference>
<evidence type="ECO:0000256" key="1">
    <source>
        <dbReference type="ARBA" id="ARBA00004533"/>
    </source>
</evidence>
<sequence length="248" mass="28135">MIKVRHLLIVFLSFFLLSLVFTTPVHVLWHQFGDDSRSAVKVNALAGNLWRGQADLVYGSDRFLLDWSFRPAYLLRGALSYDLSVGGAKADIEGQVVRSFTRWHVHNLDGFVDLVAVNPALAQQRVTLSGHLWVNDLSLAWSPRRGRLVADGNLDWRNGQSRFVWMGRPQEVRLPLIQASVSTNNDGLVQGRVVDATVNRPLADFELDVELMAMYRIYTHIREVLNVNLPGGRDIIMESRVSLREYLL</sequence>
<evidence type="ECO:0000256" key="7">
    <source>
        <dbReference type="ARBA" id="ARBA00022692"/>
    </source>
</evidence>
<keyword evidence="8" id="KW-0653">Protein transport</keyword>
<keyword evidence="4" id="KW-0813">Transport</keyword>
<accession>A0AB38YIC8</accession>
<comment type="similarity">
    <text evidence="2">Belongs to the GSP N family.</text>
</comment>
<proteinExistence type="inferred from homology"/>
<name>A0AB38YIC8_9GAMM</name>
<comment type="subcellular location">
    <subcellularLocation>
        <location evidence="1">Cell inner membrane</location>
    </subcellularLocation>
</comment>
<keyword evidence="9" id="KW-0472">Membrane</keyword>
<dbReference type="InterPro" id="IPR022792">
    <property type="entry name" value="T2SS_protein-GspN"/>
</dbReference>
<dbReference type="AlphaFoldDB" id="A0AB38YIC8"/>
<evidence type="ECO:0000256" key="9">
    <source>
        <dbReference type="ARBA" id="ARBA00023136"/>
    </source>
</evidence>
<evidence type="ECO:0000256" key="5">
    <source>
        <dbReference type="ARBA" id="ARBA00022475"/>
    </source>
</evidence>
<gene>
    <name evidence="11" type="ORF">NFC81_04820</name>
</gene>
<protein>
    <recommendedName>
        <fullName evidence="3">Type II secretion system protein N</fullName>
    </recommendedName>
    <alternativeName>
        <fullName evidence="10">General secretion pathway protein N</fullName>
    </alternativeName>
</protein>
<reference evidence="11" key="1">
    <citation type="submission" date="2022-07" db="EMBL/GenBank/DDBJ databases">
        <title>Complete genome sequence of Salinispirillum sp. LH10-3-1 capable of multiple carbohydrate inversion isolated from a soda lake.</title>
        <authorList>
            <person name="Liu J."/>
            <person name="Zhai Y."/>
            <person name="Zhang H."/>
            <person name="Yang H."/>
            <person name="Qu J."/>
            <person name="Li J."/>
        </authorList>
    </citation>
    <scope>NUCLEOTIDE SEQUENCE</scope>
    <source>
        <strain evidence="11">LH 10-3-1</strain>
    </source>
</reference>
<organism evidence="11">
    <name type="scientific">Salinispirillum sp. LH 10-3-1</name>
    <dbReference type="NCBI Taxonomy" id="2952525"/>
    <lineage>
        <taxon>Bacteria</taxon>
        <taxon>Pseudomonadati</taxon>
        <taxon>Pseudomonadota</taxon>
        <taxon>Gammaproteobacteria</taxon>
        <taxon>Oceanospirillales</taxon>
        <taxon>Saccharospirillaceae</taxon>
        <taxon>Salinispirillum</taxon>
    </lineage>
</organism>
<evidence type="ECO:0000256" key="8">
    <source>
        <dbReference type="ARBA" id="ARBA00022927"/>
    </source>
</evidence>
<dbReference type="EMBL" id="CP101717">
    <property type="protein sequence ID" value="WLD59111.1"/>
    <property type="molecule type" value="Genomic_DNA"/>
</dbReference>
<evidence type="ECO:0000256" key="4">
    <source>
        <dbReference type="ARBA" id="ARBA00022448"/>
    </source>
</evidence>
<keyword evidence="6" id="KW-0997">Cell inner membrane</keyword>
<evidence type="ECO:0000256" key="3">
    <source>
        <dbReference type="ARBA" id="ARBA00021563"/>
    </source>
</evidence>
<evidence type="ECO:0000313" key="11">
    <source>
        <dbReference type="EMBL" id="WLD59111.1"/>
    </source>
</evidence>
<evidence type="ECO:0000256" key="6">
    <source>
        <dbReference type="ARBA" id="ARBA00022519"/>
    </source>
</evidence>
<dbReference type="GO" id="GO:0015627">
    <property type="term" value="C:type II protein secretion system complex"/>
    <property type="evidence" value="ECO:0007669"/>
    <property type="project" value="InterPro"/>
</dbReference>
<evidence type="ECO:0000256" key="2">
    <source>
        <dbReference type="ARBA" id="ARBA00007208"/>
    </source>
</evidence>
<evidence type="ECO:0000256" key="10">
    <source>
        <dbReference type="ARBA" id="ARBA00030772"/>
    </source>
</evidence>
<dbReference type="Pfam" id="PF01203">
    <property type="entry name" value="T2SSN"/>
    <property type="match status" value="1"/>
</dbReference>
<dbReference type="GO" id="GO:0005886">
    <property type="term" value="C:plasma membrane"/>
    <property type="evidence" value="ECO:0007669"/>
    <property type="project" value="UniProtKB-SubCell"/>
</dbReference>